<evidence type="ECO:0000256" key="2">
    <source>
        <dbReference type="ARBA" id="ARBA00008697"/>
    </source>
</evidence>
<evidence type="ECO:0000259" key="12">
    <source>
        <dbReference type="Pfam" id="PF02687"/>
    </source>
</evidence>
<evidence type="ECO:0000259" key="13">
    <source>
        <dbReference type="Pfam" id="PF12704"/>
    </source>
</evidence>
<feature type="transmembrane region" description="Helical" evidence="11">
    <location>
        <begin position="378"/>
        <end position="396"/>
    </location>
</feature>
<protein>
    <recommendedName>
        <fullName evidence="4">Putative hemin transport system permease protein HrtB</fullName>
    </recommendedName>
</protein>
<dbReference type="InterPro" id="IPR051125">
    <property type="entry name" value="ABC-4/HrtB_transporter"/>
</dbReference>
<evidence type="ECO:0000256" key="10">
    <source>
        <dbReference type="ARBA" id="ARBA00024973"/>
    </source>
</evidence>
<comment type="caution">
    <text evidence="14">The sequence shown here is derived from an EMBL/GenBank/DDBJ whole genome shotgun (WGS) entry which is preliminary data.</text>
</comment>
<feature type="domain" description="ABC3 transporter permease C-terminal" evidence="12">
    <location>
        <begin position="293"/>
        <end position="404"/>
    </location>
</feature>
<evidence type="ECO:0000313" key="14">
    <source>
        <dbReference type="EMBL" id="MBS4181834.1"/>
    </source>
</evidence>
<evidence type="ECO:0000256" key="1">
    <source>
        <dbReference type="ARBA" id="ARBA00004651"/>
    </source>
</evidence>
<dbReference type="InterPro" id="IPR025857">
    <property type="entry name" value="MacB_PCD"/>
</dbReference>
<keyword evidence="9 11" id="KW-0472">Membrane</keyword>
<evidence type="ECO:0000256" key="9">
    <source>
        <dbReference type="ARBA" id="ARBA00023136"/>
    </source>
</evidence>
<comment type="function">
    <text evidence="10">Part of the ABC transporter complex hrt involved in hemin import. Responsible for the translocation of the substrate across the membrane.</text>
</comment>
<feature type="domain" description="MacB-like periplasmic core" evidence="13">
    <location>
        <begin position="69"/>
        <end position="232"/>
    </location>
</feature>
<organism evidence="14">
    <name type="scientific">Neobacillus citreus</name>
    <dbReference type="NCBI Taxonomy" id="2833578"/>
    <lineage>
        <taxon>Bacteria</taxon>
        <taxon>Bacillati</taxon>
        <taxon>Bacillota</taxon>
        <taxon>Bacilli</taxon>
        <taxon>Bacillales</taxon>
        <taxon>Bacillaceae</taxon>
        <taxon>Neobacillus</taxon>
    </lineage>
</organism>
<dbReference type="EMBL" id="JAGYPE010000002">
    <property type="protein sequence ID" value="MBS4181834.1"/>
    <property type="molecule type" value="Genomic_DNA"/>
</dbReference>
<sequence>MSVAAYDADRRRGINQKLDPRSQPPADGCQAAEHEAYLDGRERLCRRKGTTVFVAWRDLQFARGRFVLIGSVVALITLLVGFLAGLTGGLAAQNVSAVLGLPGDRLVLQQPSSGQPSFSESSITTATVSAWRDISGVTDVTPVGIVQGRATVQGKGSSAVAVALFGAPRDAPQSTVTDLAPKSDDSVGLSAGAAKDLDVGVGDDITITGTTYRVASVGGDAWYSHTPVIALSPTAWAETDHRLGGNGEATVLAVSGTPDWDVAANRTHTSAAPPLTSLTALETFKSEVGSLGLMIVMLFGVSALVVGAFFTVWTMQRSGDIAVLKALGASTRSLVRDALGQALVVLLIGVGVGIGLVSGFGALAGGVLPFLLSPLTTLLPAAVMVLLGLAGAAVALRTVTNADPLTALGSNR</sequence>
<name>A0A942SX61_9BACI</name>
<gene>
    <name evidence="14" type="ORF">KHB02_10590</name>
</gene>
<reference evidence="14" key="1">
    <citation type="submission" date="2021-05" db="EMBL/GenBank/DDBJ databases">
        <title>Novel Bacillus species.</title>
        <authorList>
            <person name="Liu G."/>
        </authorList>
    </citation>
    <scope>NUCLEOTIDE SEQUENCE</scope>
    <source>
        <strain evidence="14">FJAT-50051</strain>
    </source>
</reference>
<comment type="subcellular location">
    <subcellularLocation>
        <location evidence="1">Cell membrane</location>
        <topology evidence="1">Multi-pass membrane protein</topology>
    </subcellularLocation>
</comment>
<evidence type="ECO:0000256" key="3">
    <source>
        <dbReference type="ARBA" id="ARBA00011131"/>
    </source>
</evidence>
<comment type="similarity">
    <text evidence="2">Belongs to the ABC-4 integral membrane protein family. HrtB subfamily.</text>
</comment>
<dbReference type="AlphaFoldDB" id="A0A942SX61"/>
<proteinExistence type="inferred from homology"/>
<evidence type="ECO:0000256" key="4">
    <source>
        <dbReference type="ARBA" id="ARBA00016962"/>
    </source>
</evidence>
<dbReference type="Pfam" id="PF02687">
    <property type="entry name" value="FtsX"/>
    <property type="match status" value="1"/>
</dbReference>
<evidence type="ECO:0000256" key="11">
    <source>
        <dbReference type="SAM" id="Phobius"/>
    </source>
</evidence>
<dbReference type="GO" id="GO:0005886">
    <property type="term" value="C:plasma membrane"/>
    <property type="evidence" value="ECO:0007669"/>
    <property type="project" value="UniProtKB-SubCell"/>
</dbReference>
<dbReference type="Pfam" id="PF12704">
    <property type="entry name" value="MacB_PCD"/>
    <property type="match status" value="1"/>
</dbReference>
<accession>A0A942SX61</accession>
<feature type="transmembrane region" description="Helical" evidence="11">
    <location>
        <begin position="66"/>
        <end position="86"/>
    </location>
</feature>
<dbReference type="InterPro" id="IPR003838">
    <property type="entry name" value="ABC3_permease_C"/>
</dbReference>
<keyword evidence="5" id="KW-0813">Transport</keyword>
<feature type="transmembrane region" description="Helical" evidence="11">
    <location>
        <begin position="342"/>
        <end position="372"/>
    </location>
</feature>
<evidence type="ECO:0000256" key="5">
    <source>
        <dbReference type="ARBA" id="ARBA00022448"/>
    </source>
</evidence>
<evidence type="ECO:0000256" key="8">
    <source>
        <dbReference type="ARBA" id="ARBA00022989"/>
    </source>
</evidence>
<keyword evidence="8 11" id="KW-1133">Transmembrane helix</keyword>
<evidence type="ECO:0000256" key="6">
    <source>
        <dbReference type="ARBA" id="ARBA00022475"/>
    </source>
</evidence>
<keyword evidence="6" id="KW-1003">Cell membrane</keyword>
<comment type="subunit">
    <text evidence="3">The complex is composed of two ATP-binding proteins (HrtA), two transmembrane proteins (HrtB) and a solute-binding protein.</text>
</comment>
<dbReference type="PANTHER" id="PTHR43738">
    <property type="entry name" value="ABC TRANSPORTER, MEMBRANE PROTEIN"/>
    <property type="match status" value="1"/>
</dbReference>
<evidence type="ECO:0000256" key="7">
    <source>
        <dbReference type="ARBA" id="ARBA00022692"/>
    </source>
</evidence>
<dbReference type="PANTHER" id="PTHR43738:SF1">
    <property type="entry name" value="HEMIN TRANSPORT SYSTEM PERMEASE PROTEIN HRTB-RELATED"/>
    <property type="match status" value="1"/>
</dbReference>
<keyword evidence="7 11" id="KW-0812">Transmembrane</keyword>
<feature type="transmembrane region" description="Helical" evidence="11">
    <location>
        <begin position="291"/>
        <end position="315"/>
    </location>
</feature>